<dbReference type="InterPro" id="IPR022048">
    <property type="entry name" value="Envelope_fusion-like"/>
</dbReference>
<reference evidence="1" key="1">
    <citation type="submission" date="2020-07" db="EMBL/GenBank/DDBJ databases">
        <authorList>
            <person name="Ferguson B K."/>
        </authorList>
    </citation>
    <scope>NUCLEOTIDE SEQUENCE</scope>
    <source>
        <strain evidence="1">L06</strain>
    </source>
</reference>
<evidence type="ECO:0000313" key="1">
    <source>
        <dbReference type="EMBL" id="CAD1571127.1"/>
    </source>
</evidence>
<organism evidence="1">
    <name type="scientific">Bracon brevicornis</name>
    <dbReference type="NCBI Taxonomy" id="1563983"/>
    <lineage>
        <taxon>Eukaryota</taxon>
        <taxon>Metazoa</taxon>
        <taxon>Ecdysozoa</taxon>
        <taxon>Arthropoda</taxon>
        <taxon>Hexapoda</taxon>
        <taxon>Insecta</taxon>
        <taxon>Pterygota</taxon>
        <taxon>Neoptera</taxon>
        <taxon>Endopterygota</taxon>
        <taxon>Hymenoptera</taxon>
        <taxon>Apocrita</taxon>
        <taxon>Ichneumonoidea</taxon>
        <taxon>Braconidae</taxon>
        <taxon>Braconinae</taxon>
        <taxon>Bracon</taxon>
    </lineage>
</organism>
<dbReference type="EMBL" id="CADCXW020000333">
    <property type="protein sequence ID" value="CAD1571127.1"/>
    <property type="molecule type" value="Genomic_DNA"/>
</dbReference>
<accession>A0A6V7L8B5</accession>
<sequence>MHTLRNLELKASRAQNHLRALLGDEITVPRSKRDAPVFGFISRILGPIVGFTDYTEHEYLVQEVKKLYEDEDTITNVLNDSTHILQSEIDANREYLNKTSYRVQTLQNTTMYLSPIMTNAIDQVQRLEMMLYYTQVGLDTAELAANHVKSLHRFIESIEDAKNGRINHYLLTNEQLAKAVAQIRRDIPDVEPPFDMDNPDLGVLSEIAEIQLLHSEGKFIAIVTIPLMNKLPMSLYRMIPCKMPQQLTDNRTGSAFIQPSSKYIILALNKQTYYQADPEYLEMCVTFQHQYLCPVHQLSSVKTDPCCEIELLLDPSENSVRTCHIKILKKHKSHWTY</sequence>
<evidence type="ECO:0008006" key="2">
    <source>
        <dbReference type="Google" id="ProtNLM"/>
    </source>
</evidence>
<dbReference type="Pfam" id="PF12259">
    <property type="entry name" value="Baculo_F"/>
    <property type="match status" value="1"/>
</dbReference>
<protein>
    <recommendedName>
        <fullName evidence="2">Envelope fusion protein</fullName>
    </recommendedName>
</protein>
<proteinExistence type="predicted"/>
<dbReference type="AlphaFoldDB" id="A0A6V7L8B5"/>
<name>A0A6V7L8B5_9HYME</name>
<gene>
    <name evidence="1" type="ORF">BBRV_LOCUS96555</name>
</gene>